<name>A0A7V8UDJ3_9PSED</name>
<gene>
    <name evidence="2" type="ORF">FHK92_17520</name>
</gene>
<comment type="caution">
    <text evidence="2">The sequence shown here is derived from an EMBL/GenBank/DDBJ whole genome shotgun (WGS) entry which is preliminary data.</text>
</comment>
<reference evidence="2 3" key="1">
    <citation type="submission" date="2019-06" db="EMBL/GenBank/DDBJ databases">
        <title>Analysis of the biodiversity of Brassica napus bacterial endophytes for the selection of potential efficient biofertilizers for rapeseed crops.</title>
        <authorList>
            <person name="Jimenez-Gomez A."/>
            <person name="Saati-Santamaria Z."/>
            <person name="Menendez E."/>
            <person name="Rivas R."/>
            <person name="Mateos P.F."/>
            <person name="Velazquez E."/>
            <person name="Garcia-Fraile P."/>
        </authorList>
    </citation>
    <scope>NUCLEOTIDE SEQUENCE [LARGE SCALE GENOMIC DNA]</scope>
    <source>
        <strain evidence="2 3">CDVBN10</strain>
    </source>
</reference>
<feature type="region of interest" description="Disordered" evidence="1">
    <location>
        <begin position="16"/>
        <end position="69"/>
    </location>
</feature>
<dbReference type="Proteomes" id="UP000572407">
    <property type="component" value="Unassembled WGS sequence"/>
</dbReference>
<evidence type="ECO:0000313" key="2">
    <source>
        <dbReference type="EMBL" id="MBA1379581.1"/>
    </source>
</evidence>
<evidence type="ECO:0000256" key="1">
    <source>
        <dbReference type="SAM" id="MobiDB-lite"/>
    </source>
</evidence>
<dbReference type="AlphaFoldDB" id="A0A7V8UDJ3"/>
<dbReference type="EMBL" id="VDLV01000031">
    <property type="protein sequence ID" value="MBA1379581.1"/>
    <property type="molecule type" value="Genomic_DNA"/>
</dbReference>
<sequence>MRWRQSKPSYKALVARELAPAGERSSPKTNHADPADTAPSGFGAASQPSGSKLPRHVGSPDTLAPNPIP</sequence>
<proteinExistence type="predicted"/>
<protein>
    <submittedName>
        <fullName evidence="2">Uncharacterized protein</fullName>
    </submittedName>
</protein>
<organism evidence="2 3">
    <name type="scientific">Pseudomonas brassicacearum subsp. neoaurantiaca</name>
    <dbReference type="NCBI Taxonomy" id="494916"/>
    <lineage>
        <taxon>Bacteria</taxon>
        <taxon>Pseudomonadati</taxon>
        <taxon>Pseudomonadota</taxon>
        <taxon>Gammaproteobacteria</taxon>
        <taxon>Pseudomonadales</taxon>
        <taxon>Pseudomonadaceae</taxon>
        <taxon>Pseudomonas</taxon>
    </lineage>
</organism>
<accession>A0A7V8UDJ3</accession>
<evidence type="ECO:0000313" key="3">
    <source>
        <dbReference type="Proteomes" id="UP000572407"/>
    </source>
</evidence>